<dbReference type="Gene3D" id="2.40.370.10">
    <property type="entry name" value="AttH-like domain"/>
    <property type="match status" value="2"/>
</dbReference>
<reference evidence="1" key="1">
    <citation type="submission" date="2020-08" db="EMBL/GenBank/DDBJ databases">
        <title>Taxonomic study for Lactobacillus species isolated from hardwood bark.</title>
        <authorList>
            <person name="Tohno M."/>
            <person name="Tanizawa Y."/>
        </authorList>
    </citation>
    <scope>NUCLEOTIDE SEQUENCE</scope>
    <source>
        <strain evidence="1">B40</strain>
    </source>
</reference>
<keyword evidence="2" id="KW-1185">Reference proteome</keyword>
<evidence type="ECO:0008006" key="3">
    <source>
        <dbReference type="Google" id="ProtNLM"/>
    </source>
</evidence>
<dbReference type="Proteomes" id="UP000677218">
    <property type="component" value="Unassembled WGS sequence"/>
</dbReference>
<gene>
    <name evidence="1" type="ORF">LCB40_12600</name>
</gene>
<dbReference type="EMBL" id="BMAY01000009">
    <property type="protein sequence ID" value="GFZ27380.1"/>
    <property type="molecule type" value="Genomic_DNA"/>
</dbReference>
<name>A0A916QHC1_9LACO</name>
<protein>
    <recommendedName>
        <fullName evidence="3">AttH domain-containing protein</fullName>
    </recommendedName>
</protein>
<organism evidence="1 2">
    <name type="scientific">Lactobacillus corticis</name>
    <dbReference type="NCBI Taxonomy" id="2201249"/>
    <lineage>
        <taxon>Bacteria</taxon>
        <taxon>Bacillati</taxon>
        <taxon>Bacillota</taxon>
        <taxon>Bacilli</taxon>
        <taxon>Lactobacillales</taxon>
        <taxon>Lactobacillaceae</taxon>
        <taxon>Lactobacillus</taxon>
    </lineage>
</organism>
<dbReference type="AlphaFoldDB" id="A0A916QHC1"/>
<dbReference type="SUPFAM" id="SSF159245">
    <property type="entry name" value="AttH-like"/>
    <property type="match status" value="1"/>
</dbReference>
<comment type="caution">
    <text evidence="1">The sequence shown here is derived from an EMBL/GenBank/DDBJ whole genome shotgun (WGS) entry which is preliminary data.</text>
</comment>
<accession>A0A916QHC1</accession>
<evidence type="ECO:0000313" key="1">
    <source>
        <dbReference type="EMBL" id="GFZ27380.1"/>
    </source>
</evidence>
<dbReference type="RefSeq" id="WP_212781072.1">
    <property type="nucleotide sequence ID" value="NZ_BMAY01000009.1"/>
</dbReference>
<evidence type="ECO:0000313" key="2">
    <source>
        <dbReference type="Proteomes" id="UP000677218"/>
    </source>
</evidence>
<sequence length="332" mass="37243">MKEMKNEGLITLVDEYKSLTAERDHEVDSWYINLNTEVDGSKIGFTWHQSTMAIGKEMNSSVEICMMDLTRDIWFAKADCLPVDHQTFTSEKELNVQSIYGGLKGNEKKMHLNVAVDDDRVDLILTPGDTTLFNSGAGFFKLFNTSDCWEYAWPNMCANGTITLAGKTYEIKNASAWFDRQINDQMSIKDFTSKEFRAPSWTWIGFNPAGVSTGVGAFSLWDNYLNGKRYTYATVVMENGGQLYTPATVTYSDVWTSSQTKNIYPKKFHISIPVVNIELDYQVMVENQEFIQPAAAALSGSQAPFSVKGIANGKKVDSFMIVEMIGGIQLDD</sequence>
<proteinExistence type="predicted"/>
<dbReference type="InterPro" id="IPR023374">
    <property type="entry name" value="AttH-like_dom_sf"/>
</dbReference>